<comment type="caution">
    <text evidence="5">The sequence shown here is derived from an EMBL/GenBank/DDBJ whole genome shotgun (WGS) entry which is preliminary data.</text>
</comment>
<dbReference type="EMBL" id="SNRX01000062">
    <property type="protein sequence ID" value="KAA6300616.1"/>
    <property type="molecule type" value="Genomic_DNA"/>
</dbReference>
<feature type="chain" id="PRO_5024391875" description="DUF4959 domain-containing protein" evidence="1">
    <location>
        <begin position="30"/>
        <end position="415"/>
    </location>
</feature>
<dbReference type="PROSITE" id="PS51257">
    <property type="entry name" value="PROKAR_LIPOPROTEIN"/>
    <property type="match status" value="1"/>
</dbReference>
<dbReference type="Pfam" id="PF16323">
    <property type="entry name" value="DUF4959"/>
    <property type="match status" value="1"/>
</dbReference>
<evidence type="ECO:0000313" key="6">
    <source>
        <dbReference type="Proteomes" id="UP000324575"/>
    </source>
</evidence>
<organism evidence="5 6">
    <name type="scientific">Candidatus Ordinivivax streblomastigis</name>
    <dbReference type="NCBI Taxonomy" id="2540710"/>
    <lineage>
        <taxon>Bacteria</taxon>
        <taxon>Pseudomonadati</taxon>
        <taxon>Bacteroidota</taxon>
        <taxon>Bacteroidia</taxon>
        <taxon>Bacteroidales</taxon>
        <taxon>Candidatus Ordinivivax</taxon>
    </lineage>
</organism>
<dbReference type="AlphaFoldDB" id="A0A5M8NUN6"/>
<dbReference type="Pfam" id="PF16391">
    <property type="entry name" value="DUF5000"/>
    <property type="match status" value="1"/>
</dbReference>
<name>A0A5M8NUN6_9BACT</name>
<dbReference type="Gene3D" id="2.60.120.260">
    <property type="entry name" value="Galactose-binding domain-like"/>
    <property type="match status" value="1"/>
</dbReference>
<dbReference type="InterPro" id="IPR033431">
    <property type="entry name" value="DUF5126"/>
</dbReference>
<dbReference type="InterPro" id="IPR032164">
    <property type="entry name" value="DUF5000"/>
</dbReference>
<feature type="domain" description="DUF4959" evidence="2">
    <location>
        <begin position="29"/>
        <end position="129"/>
    </location>
</feature>
<evidence type="ECO:0000313" key="5">
    <source>
        <dbReference type="EMBL" id="KAA6300616.1"/>
    </source>
</evidence>
<accession>A0A5M8NUN6</accession>
<feature type="signal peptide" evidence="1">
    <location>
        <begin position="1"/>
        <end position="29"/>
    </location>
</feature>
<sequence length="415" mass="47177">MKKIFFNCKHIFCGKVTGLWMLLSLIAISCSELPVGQTPTDNIPPAPLTDVQITPTNGGAHVTYSLPQEDDISYVKCEFTYNGRTRTVRSSVYKNYMEVDGIGEPEEIELKFYVVDHSENNSTPYIEKFLPLDPPMKAIFNSFQIEPTFGGVQIIWENPAKAMAGISILAANDEGELELKDMIFSSLSIDSKRLRGFNTDKRLFALSITDKYENVSDTFRIEVEPWYEIMLDKSKFSSPAFPGDNTSVNDNRPIEKIWDGVLDDPDKYHGWHTDAAGGFTIPQHFSIDLGIQAQLTHIVIFERGEIYPFAQHNLRLFDIWGIDELLSPRDDAAYYNSNEWKKDWKLLAKCEVIKPSGMPPGTNTPEDMAAHNAGFDFEFTQDVSKIRYIRFEVHDTWAHTPAMHMAELSVYGDDR</sequence>
<evidence type="ECO:0000256" key="1">
    <source>
        <dbReference type="SAM" id="SignalP"/>
    </source>
</evidence>
<dbReference type="InterPro" id="IPR032527">
    <property type="entry name" value="DUF4959"/>
</dbReference>
<protein>
    <recommendedName>
        <fullName evidence="7">DUF4959 domain-containing protein</fullName>
    </recommendedName>
</protein>
<dbReference type="Proteomes" id="UP000324575">
    <property type="component" value="Unassembled WGS sequence"/>
</dbReference>
<feature type="domain" description="DUF5000" evidence="3">
    <location>
        <begin position="258"/>
        <end position="412"/>
    </location>
</feature>
<proteinExistence type="predicted"/>
<gene>
    <name evidence="5" type="ORF">EZS26_003239</name>
</gene>
<reference evidence="5 6" key="1">
    <citation type="submission" date="2019-03" db="EMBL/GenBank/DDBJ databases">
        <title>Single cell metagenomics reveals metabolic interactions within the superorganism composed of flagellate Streblomastix strix and complex community of Bacteroidetes bacteria on its surface.</title>
        <authorList>
            <person name="Treitli S.C."/>
            <person name="Kolisko M."/>
            <person name="Husnik F."/>
            <person name="Keeling P."/>
            <person name="Hampl V."/>
        </authorList>
    </citation>
    <scope>NUCLEOTIDE SEQUENCE [LARGE SCALE GENOMIC DNA]</scope>
    <source>
        <strain evidence="5">St1</strain>
    </source>
</reference>
<evidence type="ECO:0000259" key="2">
    <source>
        <dbReference type="Pfam" id="PF16323"/>
    </source>
</evidence>
<evidence type="ECO:0008006" key="7">
    <source>
        <dbReference type="Google" id="ProtNLM"/>
    </source>
</evidence>
<evidence type="ECO:0000259" key="3">
    <source>
        <dbReference type="Pfam" id="PF16391"/>
    </source>
</evidence>
<dbReference type="Pfam" id="PF17166">
    <property type="entry name" value="DUF5126"/>
    <property type="match status" value="1"/>
</dbReference>
<evidence type="ECO:0000259" key="4">
    <source>
        <dbReference type="Pfam" id="PF17166"/>
    </source>
</evidence>
<keyword evidence="1" id="KW-0732">Signal</keyword>
<feature type="domain" description="DUF5126" evidence="4">
    <location>
        <begin position="132"/>
        <end position="234"/>
    </location>
</feature>